<reference evidence="1 2" key="1">
    <citation type="submission" date="2019-08" db="EMBL/GenBank/DDBJ databases">
        <title>Whole genome of Aphis craccivora.</title>
        <authorList>
            <person name="Voronova N.V."/>
            <person name="Shulinski R.S."/>
            <person name="Bandarenka Y.V."/>
            <person name="Zhorov D.G."/>
            <person name="Warner D."/>
        </authorList>
    </citation>
    <scope>NUCLEOTIDE SEQUENCE [LARGE SCALE GENOMIC DNA]</scope>
    <source>
        <strain evidence="1">180601</strain>
        <tissue evidence="1">Whole Body</tissue>
    </source>
</reference>
<feature type="non-terminal residue" evidence="1">
    <location>
        <position position="128"/>
    </location>
</feature>
<dbReference type="Proteomes" id="UP000478052">
    <property type="component" value="Unassembled WGS sequence"/>
</dbReference>
<dbReference type="OrthoDB" id="6638892at2759"/>
<feature type="non-terminal residue" evidence="1">
    <location>
        <position position="1"/>
    </location>
</feature>
<comment type="caution">
    <text evidence="1">The sequence shown here is derived from an EMBL/GenBank/DDBJ whole genome shotgun (WGS) entry which is preliminary data.</text>
</comment>
<evidence type="ECO:0000313" key="2">
    <source>
        <dbReference type="Proteomes" id="UP000478052"/>
    </source>
</evidence>
<accession>A0A6G0VQ82</accession>
<keyword evidence="2" id="KW-1185">Reference proteome</keyword>
<dbReference type="AlphaFoldDB" id="A0A6G0VQ82"/>
<organism evidence="1 2">
    <name type="scientific">Aphis craccivora</name>
    <name type="common">Cowpea aphid</name>
    <dbReference type="NCBI Taxonomy" id="307492"/>
    <lineage>
        <taxon>Eukaryota</taxon>
        <taxon>Metazoa</taxon>
        <taxon>Ecdysozoa</taxon>
        <taxon>Arthropoda</taxon>
        <taxon>Hexapoda</taxon>
        <taxon>Insecta</taxon>
        <taxon>Pterygota</taxon>
        <taxon>Neoptera</taxon>
        <taxon>Paraneoptera</taxon>
        <taxon>Hemiptera</taxon>
        <taxon>Sternorrhyncha</taxon>
        <taxon>Aphidomorpha</taxon>
        <taxon>Aphidoidea</taxon>
        <taxon>Aphididae</taxon>
        <taxon>Aphidini</taxon>
        <taxon>Aphis</taxon>
        <taxon>Aphis</taxon>
    </lineage>
</organism>
<gene>
    <name evidence="1" type="ORF">FWK35_00037398</name>
</gene>
<name>A0A6G0VQ82_APHCR</name>
<proteinExistence type="predicted"/>
<sequence length="128" mass="14083">SSGWERKSLADNDGGDGDRRLLVITTTTTATDGYYDDNDDDDDDDSQQLLKNDRAMGCYVEIVTLLYSASLAMSAFFQNNLLLRKACNSSVPFGDCTDGEANAQHVVSVIYSWKASIQYTIPIVLIIL</sequence>
<evidence type="ECO:0000313" key="1">
    <source>
        <dbReference type="EMBL" id="KAF0701964.1"/>
    </source>
</evidence>
<dbReference type="EMBL" id="VUJU01014485">
    <property type="protein sequence ID" value="KAF0701964.1"/>
    <property type="molecule type" value="Genomic_DNA"/>
</dbReference>
<protein>
    <submittedName>
        <fullName evidence="1">Proton-coupled folate transporter-like</fullName>
    </submittedName>
</protein>